<dbReference type="InterPro" id="IPR036291">
    <property type="entry name" value="NAD(P)-bd_dom_sf"/>
</dbReference>
<dbReference type="EMBL" id="JAQHXR010000001">
    <property type="protein sequence ID" value="MDA3968067.1"/>
    <property type="molecule type" value="Genomic_DNA"/>
</dbReference>
<accession>A0ABT4VBU4</accession>
<name>A0ABT4VBU4_9HELI</name>
<reference evidence="4 5" key="1">
    <citation type="submission" date="2023-01" db="EMBL/GenBank/DDBJ databases">
        <title>Description of Helicobacter ibis sp. nov. isolated from faecal droppings of black-faced ibis (Theristicus melanopis).</title>
        <authorList>
            <person name="Lopez-Cantillo M."/>
            <person name="Vidal-Veuthey B."/>
            <person name="Mella A."/>
            <person name="De La Haba R."/>
            <person name="Collado L."/>
        </authorList>
    </citation>
    <scope>NUCLEOTIDE SEQUENCE [LARGE SCALE GENOMIC DNA]</scope>
    <source>
        <strain evidence="4 5">A82</strain>
    </source>
</reference>
<evidence type="ECO:0000256" key="1">
    <source>
        <dbReference type="ARBA" id="ARBA00006484"/>
    </source>
</evidence>
<keyword evidence="5" id="KW-1185">Reference proteome</keyword>
<sequence>MMRVVVITGTRKGIGRNLSEYYLNCGYIVCGCSRSKSDLVHENYRHFCLDISDESAVIDMILAIKLEFGKIDILLNNAGIASMNHVITTPYKSVKNIFETNFFGSFLFIREVSKVMINLYRKQYKNSNLSPFRIVNFATIAVPLQLEGEAIYAASKAAIINFTKVCAKELASFGITINAIGPTPIKTDLIKNVPKDKIELLLNAQSIKRFGTFDDICRVIDFFIDSKNDFITGQVIYLGGIND</sequence>
<evidence type="ECO:0000256" key="3">
    <source>
        <dbReference type="RuleBase" id="RU000363"/>
    </source>
</evidence>
<dbReference type="PRINTS" id="PR00080">
    <property type="entry name" value="SDRFAMILY"/>
</dbReference>
<comment type="similarity">
    <text evidence="1 3">Belongs to the short-chain dehydrogenases/reductases (SDR) family.</text>
</comment>
<evidence type="ECO:0000256" key="2">
    <source>
        <dbReference type="ARBA" id="ARBA00023002"/>
    </source>
</evidence>
<dbReference type="PRINTS" id="PR00081">
    <property type="entry name" value="GDHRDH"/>
</dbReference>
<dbReference type="SUPFAM" id="SSF51735">
    <property type="entry name" value="NAD(P)-binding Rossmann-fold domains"/>
    <property type="match status" value="1"/>
</dbReference>
<dbReference type="PROSITE" id="PS51257">
    <property type="entry name" value="PROKAR_LIPOPROTEIN"/>
    <property type="match status" value="1"/>
</dbReference>
<dbReference type="Pfam" id="PF00106">
    <property type="entry name" value="adh_short"/>
    <property type="match status" value="1"/>
</dbReference>
<proteinExistence type="inferred from homology"/>
<dbReference type="PANTHER" id="PTHR42760:SF133">
    <property type="entry name" value="3-OXOACYL-[ACYL-CARRIER-PROTEIN] REDUCTASE"/>
    <property type="match status" value="1"/>
</dbReference>
<dbReference type="Gene3D" id="3.40.50.720">
    <property type="entry name" value="NAD(P)-binding Rossmann-like Domain"/>
    <property type="match status" value="1"/>
</dbReference>
<gene>
    <name evidence="4" type="ORF">PF021_00045</name>
</gene>
<evidence type="ECO:0000313" key="5">
    <source>
        <dbReference type="Proteomes" id="UP001210261"/>
    </source>
</evidence>
<evidence type="ECO:0000313" key="4">
    <source>
        <dbReference type="EMBL" id="MDA3968067.1"/>
    </source>
</evidence>
<dbReference type="CDD" id="cd05233">
    <property type="entry name" value="SDR_c"/>
    <property type="match status" value="1"/>
</dbReference>
<dbReference type="PANTHER" id="PTHR42760">
    <property type="entry name" value="SHORT-CHAIN DEHYDROGENASES/REDUCTASES FAMILY MEMBER"/>
    <property type="match status" value="1"/>
</dbReference>
<keyword evidence="2" id="KW-0560">Oxidoreductase</keyword>
<organism evidence="4 5">
    <name type="scientific">Helicobacter ibis</name>
    <dbReference type="NCBI Taxonomy" id="2962633"/>
    <lineage>
        <taxon>Bacteria</taxon>
        <taxon>Pseudomonadati</taxon>
        <taxon>Campylobacterota</taxon>
        <taxon>Epsilonproteobacteria</taxon>
        <taxon>Campylobacterales</taxon>
        <taxon>Helicobacteraceae</taxon>
        <taxon>Helicobacter</taxon>
    </lineage>
</organism>
<comment type="caution">
    <text evidence="4">The sequence shown here is derived from an EMBL/GenBank/DDBJ whole genome shotgun (WGS) entry which is preliminary data.</text>
</comment>
<dbReference type="Proteomes" id="UP001210261">
    <property type="component" value="Unassembled WGS sequence"/>
</dbReference>
<dbReference type="InterPro" id="IPR002347">
    <property type="entry name" value="SDR_fam"/>
</dbReference>
<protein>
    <submittedName>
        <fullName evidence="4">SDR family NAD(P)-dependent oxidoreductase</fullName>
    </submittedName>
</protein>